<comment type="caution">
    <text evidence="7">The sequence shown here is derived from an EMBL/GenBank/DDBJ whole genome shotgun (WGS) entry which is preliminary data.</text>
</comment>
<accession>A0A1D1W2T0</accession>
<dbReference type="GO" id="GO:0030677">
    <property type="term" value="C:ribonuclease P complex"/>
    <property type="evidence" value="ECO:0007669"/>
    <property type="project" value="InterPro"/>
</dbReference>
<dbReference type="STRING" id="947166.A0A1D1W2T0"/>
<dbReference type="Gene3D" id="3.30.70.3250">
    <property type="entry name" value="Ribonuclease P, Pop5 subunit"/>
    <property type="match status" value="1"/>
</dbReference>
<keyword evidence="4 6" id="KW-0539">Nucleus</keyword>
<dbReference type="PANTHER" id="PTHR48414:SF1">
    <property type="entry name" value="POP5 HOMOLOG, RIBONUCLEASE P_MRP SUBUNIT"/>
    <property type="match status" value="1"/>
</dbReference>
<comment type="subcellular location">
    <subcellularLocation>
        <location evidence="6">Nucleus</location>
        <location evidence="6">Nucleolus</location>
    </subcellularLocation>
</comment>
<evidence type="ECO:0000256" key="4">
    <source>
        <dbReference type="ARBA" id="ARBA00023242"/>
    </source>
</evidence>
<dbReference type="OrthoDB" id="24745at2759"/>
<comment type="function">
    <text evidence="6">Component of ribonuclease P, a protein complex that generates mature tRNA molecules by cleaving their 5'-ends.</text>
</comment>
<organism evidence="7 8">
    <name type="scientific">Ramazzottius varieornatus</name>
    <name type="common">Water bear</name>
    <name type="synonym">Tardigrade</name>
    <dbReference type="NCBI Taxonomy" id="947166"/>
    <lineage>
        <taxon>Eukaryota</taxon>
        <taxon>Metazoa</taxon>
        <taxon>Ecdysozoa</taxon>
        <taxon>Tardigrada</taxon>
        <taxon>Eutardigrada</taxon>
        <taxon>Parachela</taxon>
        <taxon>Hypsibioidea</taxon>
        <taxon>Ramazzottiidae</taxon>
        <taxon>Ramazzottius</taxon>
    </lineage>
</organism>
<keyword evidence="2" id="KW-0698">rRNA processing</keyword>
<name>A0A1D1W2T0_RAMVA</name>
<dbReference type="InterPro" id="IPR002759">
    <property type="entry name" value="Pop5/Rpp14/Rnp2-like"/>
</dbReference>
<dbReference type="GO" id="GO:0006364">
    <property type="term" value="P:rRNA processing"/>
    <property type="evidence" value="ECO:0007669"/>
    <property type="project" value="UniProtKB-KW"/>
</dbReference>
<dbReference type="GO" id="GO:0005730">
    <property type="term" value="C:nucleolus"/>
    <property type="evidence" value="ECO:0007669"/>
    <property type="project" value="UniProtKB-SubCell"/>
</dbReference>
<evidence type="ECO:0000256" key="3">
    <source>
        <dbReference type="ARBA" id="ARBA00022694"/>
    </source>
</evidence>
<dbReference type="PANTHER" id="PTHR48414">
    <property type="entry name" value="POP5 HOMOLOG, RIBONUCLEASE P_MRP SUBUNIT"/>
    <property type="match status" value="1"/>
</dbReference>
<keyword evidence="8" id="KW-1185">Reference proteome</keyword>
<dbReference type="InterPro" id="IPR038085">
    <property type="entry name" value="Rnp2-like_sf"/>
</dbReference>
<dbReference type="Proteomes" id="UP000186922">
    <property type="component" value="Unassembled WGS sequence"/>
</dbReference>
<evidence type="ECO:0000256" key="2">
    <source>
        <dbReference type="ARBA" id="ARBA00022552"/>
    </source>
</evidence>
<protein>
    <recommendedName>
        <fullName evidence="5 6">Ribonuclease P/MRP protein subunit POP5</fullName>
    </recommendedName>
</protein>
<proteinExistence type="inferred from homology"/>
<evidence type="ECO:0000313" key="7">
    <source>
        <dbReference type="EMBL" id="GAV05674.1"/>
    </source>
</evidence>
<evidence type="ECO:0000256" key="1">
    <source>
        <dbReference type="ARBA" id="ARBA00010800"/>
    </source>
</evidence>
<keyword evidence="3 6" id="KW-0819">tRNA processing</keyword>
<evidence type="ECO:0000256" key="5">
    <source>
        <dbReference type="ARBA" id="ARBA00044198"/>
    </source>
</evidence>
<dbReference type="GO" id="GO:0033204">
    <property type="term" value="F:ribonuclease P RNA binding"/>
    <property type="evidence" value="ECO:0007669"/>
    <property type="project" value="InterPro"/>
</dbReference>
<dbReference type="PIRSF" id="PIRSF023803">
    <property type="entry name" value="Ribonuclease_P_prd"/>
    <property type="match status" value="1"/>
</dbReference>
<dbReference type="SUPFAM" id="SSF160350">
    <property type="entry name" value="Rnp2-like"/>
    <property type="match status" value="1"/>
</dbReference>
<gene>
    <name evidence="7" type="primary">RvY_15768-1</name>
    <name evidence="7" type="synonym">RvY_15768.1</name>
    <name evidence="7" type="ORF">RvY_15768</name>
</gene>
<evidence type="ECO:0000313" key="8">
    <source>
        <dbReference type="Proteomes" id="UP000186922"/>
    </source>
</evidence>
<dbReference type="GO" id="GO:0001682">
    <property type="term" value="P:tRNA 5'-leader removal"/>
    <property type="evidence" value="ECO:0007669"/>
    <property type="project" value="InterPro"/>
</dbReference>
<dbReference type="Pfam" id="PF01900">
    <property type="entry name" value="RNase_P_Rpp14"/>
    <property type="match status" value="1"/>
</dbReference>
<sequence length="124" mass="13793">MTALKDLHGEQGVAAQLNDVRVKYLNPETGIVFLRARRGPHLMVKDAIESLLRVGNIPAAVKIIHISGTMRSSQKRLLEHHRRHLLKSLGSARTEQARNKVRLAMQGLLSPSGSNELSMDVEQK</sequence>
<evidence type="ECO:0000256" key="6">
    <source>
        <dbReference type="PIRNR" id="PIRNR023803"/>
    </source>
</evidence>
<reference evidence="7 8" key="1">
    <citation type="journal article" date="2016" name="Nat. Commun.">
        <title>Extremotolerant tardigrade genome and improved radiotolerance of human cultured cells by tardigrade-unique protein.</title>
        <authorList>
            <person name="Hashimoto T."/>
            <person name="Horikawa D.D."/>
            <person name="Saito Y."/>
            <person name="Kuwahara H."/>
            <person name="Kozuka-Hata H."/>
            <person name="Shin-I T."/>
            <person name="Minakuchi Y."/>
            <person name="Ohishi K."/>
            <person name="Motoyama A."/>
            <person name="Aizu T."/>
            <person name="Enomoto A."/>
            <person name="Kondo K."/>
            <person name="Tanaka S."/>
            <person name="Hara Y."/>
            <person name="Koshikawa S."/>
            <person name="Sagara H."/>
            <person name="Miura T."/>
            <person name="Yokobori S."/>
            <person name="Miyagawa K."/>
            <person name="Suzuki Y."/>
            <person name="Kubo T."/>
            <person name="Oyama M."/>
            <person name="Kohara Y."/>
            <person name="Fujiyama A."/>
            <person name="Arakawa K."/>
            <person name="Katayama T."/>
            <person name="Toyoda A."/>
            <person name="Kunieda T."/>
        </authorList>
    </citation>
    <scope>NUCLEOTIDE SEQUENCE [LARGE SCALE GENOMIC DNA]</scope>
    <source>
        <strain evidence="7 8">YOKOZUNA-1</strain>
    </source>
</reference>
<dbReference type="InterPro" id="IPR016819">
    <property type="entry name" value="RNase_P/MRP_POP5"/>
</dbReference>
<dbReference type="EMBL" id="BDGG01000012">
    <property type="protein sequence ID" value="GAV05674.1"/>
    <property type="molecule type" value="Genomic_DNA"/>
</dbReference>
<comment type="similarity">
    <text evidence="1 6">Belongs to the eukaryotic/archaeal RNase P protein component 2 family.</text>
</comment>
<dbReference type="AlphaFoldDB" id="A0A1D1W2T0"/>